<comment type="caution">
    <text evidence="1">The sequence shown here is derived from an EMBL/GenBank/DDBJ whole genome shotgun (WGS) entry which is preliminary data.</text>
</comment>
<dbReference type="Proteomes" id="UP001163823">
    <property type="component" value="Chromosome 4"/>
</dbReference>
<keyword evidence="1" id="KW-0808">Transferase</keyword>
<dbReference type="KEGG" id="qsa:O6P43_010696"/>
<dbReference type="AlphaFoldDB" id="A0AAD7Q0Z3"/>
<dbReference type="EMBL" id="JARAOO010000004">
    <property type="protein sequence ID" value="KAJ7972874.1"/>
    <property type="molecule type" value="Genomic_DNA"/>
</dbReference>
<name>A0AAD7Q0Z3_QUISA</name>
<evidence type="ECO:0000313" key="2">
    <source>
        <dbReference type="Proteomes" id="UP001163823"/>
    </source>
</evidence>
<organism evidence="1 2">
    <name type="scientific">Quillaja saponaria</name>
    <name type="common">Soap bark tree</name>
    <dbReference type="NCBI Taxonomy" id="32244"/>
    <lineage>
        <taxon>Eukaryota</taxon>
        <taxon>Viridiplantae</taxon>
        <taxon>Streptophyta</taxon>
        <taxon>Embryophyta</taxon>
        <taxon>Tracheophyta</taxon>
        <taxon>Spermatophyta</taxon>
        <taxon>Magnoliopsida</taxon>
        <taxon>eudicotyledons</taxon>
        <taxon>Gunneridae</taxon>
        <taxon>Pentapetalae</taxon>
        <taxon>rosids</taxon>
        <taxon>fabids</taxon>
        <taxon>Fabales</taxon>
        <taxon>Quillajaceae</taxon>
        <taxon>Quillaja</taxon>
    </lineage>
</organism>
<keyword evidence="1" id="KW-0548">Nucleotidyltransferase</keyword>
<dbReference type="PANTHER" id="PTHR33710:SF77">
    <property type="entry name" value="DNASE I-LIKE SUPERFAMILY PROTEIN"/>
    <property type="match status" value="1"/>
</dbReference>
<dbReference type="Gene3D" id="3.60.10.10">
    <property type="entry name" value="Endonuclease/exonuclease/phosphatase"/>
    <property type="match status" value="1"/>
</dbReference>
<dbReference type="PANTHER" id="PTHR33710">
    <property type="entry name" value="BNAC02G09200D PROTEIN"/>
    <property type="match status" value="1"/>
</dbReference>
<protein>
    <submittedName>
        <fullName evidence="1">Reverse transcriptase</fullName>
    </submittedName>
</protein>
<reference evidence="1" key="1">
    <citation type="journal article" date="2023" name="Science">
        <title>Elucidation of the pathway for biosynthesis of saponin adjuvants from the soapbark tree.</title>
        <authorList>
            <person name="Reed J."/>
            <person name="Orme A."/>
            <person name="El-Demerdash A."/>
            <person name="Owen C."/>
            <person name="Martin L.B.B."/>
            <person name="Misra R.C."/>
            <person name="Kikuchi S."/>
            <person name="Rejzek M."/>
            <person name="Martin A.C."/>
            <person name="Harkess A."/>
            <person name="Leebens-Mack J."/>
            <person name="Louveau T."/>
            <person name="Stephenson M.J."/>
            <person name="Osbourn A."/>
        </authorList>
    </citation>
    <scope>NUCLEOTIDE SEQUENCE</scope>
    <source>
        <strain evidence="1">S10</strain>
    </source>
</reference>
<accession>A0AAD7Q0Z3</accession>
<proteinExistence type="predicted"/>
<sequence length="442" mass="50858">MVRELHPDIIFLSETKIQSSLYTDTLNMLGFPQITYVELSNTAGGFYVACATAIHFTLVSSSKNIIHLTLHSSPPDKTWNLLAVYGPPYNEEKLDFWNCISSLYHSFTSLTLLIRDFNSYLLPMEKQSSAKCGPSIIDICRTINALGVVDLGFTGNTKIHLNSKERKANTKIHLNRAFASTDWRLLFPRAVLTHLFTIASDHNPILLKMEGEPSFQPCPFKFEEIWTRDDRSKLVVENSWKNHTNGSHAFSLNHKLKRARAALKDWNRNEFGKVQARIKTLKCQIDILQRKEPTHENLLAEHCLKTDLDERALREEIFWKQKSIVQWLKQGDKNTLFFHLSTVIRRRRNVIDFLKLSLNNWTSRREDIGQAFVNHFTQTFTSSNSSFPADLNNLFLPCISKNNNVSLCTTPNKKEIKSIIFNMNSNKALGPDGFSAKFYKHY</sequence>
<dbReference type="GO" id="GO:0003964">
    <property type="term" value="F:RNA-directed DNA polymerase activity"/>
    <property type="evidence" value="ECO:0007669"/>
    <property type="project" value="UniProtKB-KW"/>
</dbReference>
<keyword evidence="1" id="KW-0695">RNA-directed DNA polymerase</keyword>
<evidence type="ECO:0000313" key="1">
    <source>
        <dbReference type="EMBL" id="KAJ7972874.1"/>
    </source>
</evidence>
<dbReference type="InterPro" id="IPR036691">
    <property type="entry name" value="Endo/exonu/phosph_ase_sf"/>
</dbReference>
<keyword evidence="2" id="KW-1185">Reference proteome</keyword>
<gene>
    <name evidence="1" type="ORF">O6P43_010696</name>
</gene>
<dbReference type="SUPFAM" id="SSF56219">
    <property type="entry name" value="DNase I-like"/>
    <property type="match status" value="1"/>
</dbReference>